<evidence type="ECO:0000313" key="2">
    <source>
        <dbReference type="Proteomes" id="UP001180845"/>
    </source>
</evidence>
<dbReference type="EMBL" id="JAVDXW010000001">
    <property type="protein sequence ID" value="MDR7301702.1"/>
    <property type="molecule type" value="Genomic_DNA"/>
</dbReference>
<dbReference type="AlphaFoldDB" id="A0AAE3ZEE0"/>
<name>A0AAE3ZEE0_9ACTN</name>
<dbReference type="RefSeq" id="WP_374727255.1">
    <property type="nucleotide sequence ID" value="NZ_JAVDXW010000001.1"/>
</dbReference>
<organism evidence="1 2">
    <name type="scientific">Haloactinomyces albus</name>
    <dbReference type="NCBI Taxonomy" id="1352928"/>
    <lineage>
        <taxon>Bacteria</taxon>
        <taxon>Bacillati</taxon>
        <taxon>Actinomycetota</taxon>
        <taxon>Actinomycetes</taxon>
        <taxon>Actinopolysporales</taxon>
        <taxon>Actinopolysporaceae</taxon>
        <taxon>Haloactinomyces</taxon>
    </lineage>
</organism>
<dbReference type="Proteomes" id="UP001180845">
    <property type="component" value="Unassembled WGS sequence"/>
</dbReference>
<sequence>MPRRRNSTRTARCYERLETVIDAFFDLADAINTVRALIRRAWTHYRRDARPAKRP</sequence>
<accession>A0AAE3ZEE0</accession>
<protein>
    <submittedName>
        <fullName evidence="1">Uncharacterized protein</fullName>
    </submittedName>
</protein>
<evidence type="ECO:0000313" key="1">
    <source>
        <dbReference type="EMBL" id="MDR7301702.1"/>
    </source>
</evidence>
<proteinExistence type="predicted"/>
<gene>
    <name evidence="1" type="ORF">JOF55_001883</name>
</gene>
<reference evidence="1" key="1">
    <citation type="submission" date="2023-07" db="EMBL/GenBank/DDBJ databases">
        <title>Sequencing the genomes of 1000 actinobacteria strains.</title>
        <authorList>
            <person name="Klenk H.-P."/>
        </authorList>
    </citation>
    <scope>NUCLEOTIDE SEQUENCE</scope>
    <source>
        <strain evidence="1">DSM 45977</strain>
    </source>
</reference>
<comment type="caution">
    <text evidence="1">The sequence shown here is derived from an EMBL/GenBank/DDBJ whole genome shotgun (WGS) entry which is preliminary data.</text>
</comment>
<keyword evidence="2" id="KW-1185">Reference proteome</keyword>